<gene>
    <name evidence="2" type="ORF">GCM10022295_23150</name>
</gene>
<evidence type="ECO:0000313" key="3">
    <source>
        <dbReference type="Proteomes" id="UP001500707"/>
    </source>
</evidence>
<comment type="caution">
    <text evidence="2">The sequence shown here is derived from an EMBL/GenBank/DDBJ whole genome shotgun (WGS) entry which is preliminary data.</text>
</comment>
<protein>
    <submittedName>
        <fullName evidence="2">Uncharacterized protein</fullName>
    </submittedName>
</protein>
<evidence type="ECO:0000256" key="1">
    <source>
        <dbReference type="SAM" id="MobiDB-lite"/>
    </source>
</evidence>
<reference evidence="3" key="1">
    <citation type="journal article" date="2019" name="Int. J. Syst. Evol. Microbiol.">
        <title>The Global Catalogue of Microorganisms (GCM) 10K type strain sequencing project: providing services to taxonomists for standard genome sequencing and annotation.</title>
        <authorList>
            <consortium name="The Broad Institute Genomics Platform"/>
            <consortium name="The Broad Institute Genome Sequencing Center for Infectious Disease"/>
            <person name="Wu L."/>
            <person name="Ma J."/>
        </authorList>
    </citation>
    <scope>NUCLEOTIDE SEQUENCE [LARGE SCALE GENOMIC DNA]</scope>
    <source>
        <strain evidence="3">JCM 17656</strain>
    </source>
</reference>
<name>A0ABP6VRX3_9ACTN</name>
<dbReference type="RefSeq" id="WP_346181506.1">
    <property type="nucleotide sequence ID" value="NZ_BAABCE010000004.1"/>
</dbReference>
<feature type="region of interest" description="Disordered" evidence="1">
    <location>
        <begin position="1"/>
        <end position="25"/>
    </location>
</feature>
<sequence>MFRTAAPVRHPGAAGEGPAGSGPPAVPRLVRAARYAPTDPASGYVPVPELEQFYAELGAPHGLPFARERYAASPRRTSVELAFGALDALGELPEDRAPELVVVAYATPDFIHAELVASCVKGRLPGSPLAFALSDQGPLTGFSALRVAVEYARRCGFTRLLLLVVDQSTQPFAVPDEAAAHTDSAVALLLDWDGGAAPVRGMAQAPLSAPGLFAGWDPAAAVVAGTGLAGADCQLPSHGVPSVTAGPGLPCTGVWTALLDAVARGISGPVVVADHDPGRGLLAHCALDCAAELLTRGNGETDDGSGRGA</sequence>
<organism evidence="2 3">
    <name type="scientific">Streptomyces osmaniensis</name>
    <dbReference type="NCBI Taxonomy" id="593134"/>
    <lineage>
        <taxon>Bacteria</taxon>
        <taxon>Bacillati</taxon>
        <taxon>Actinomycetota</taxon>
        <taxon>Actinomycetes</taxon>
        <taxon>Kitasatosporales</taxon>
        <taxon>Streptomycetaceae</taxon>
        <taxon>Streptomyces</taxon>
    </lineage>
</organism>
<evidence type="ECO:0000313" key="2">
    <source>
        <dbReference type="EMBL" id="GAA3540445.1"/>
    </source>
</evidence>
<keyword evidence="3" id="KW-1185">Reference proteome</keyword>
<proteinExistence type="predicted"/>
<dbReference type="Proteomes" id="UP001500707">
    <property type="component" value="Unassembled WGS sequence"/>
</dbReference>
<dbReference type="EMBL" id="BAABCE010000004">
    <property type="protein sequence ID" value="GAA3540445.1"/>
    <property type="molecule type" value="Genomic_DNA"/>
</dbReference>
<accession>A0ABP6VRX3</accession>
<dbReference type="InterPro" id="IPR016039">
    <property type="entry name" value="Thiolase-like"/>
</dbReference>
<dbReference type="SUPFAM" id="SSF53901">
    <property type="entry name" value="Thiolase-like"/>
    <property type="match status" value="1"/>
</dbReference>